<reference evidence="1" key="2">
    <citation type="submission" date="2020-05" db="UniProtKB">
        <authorList>
            <consortium name="EnsemblMetazoa"/>
        </authorList>
    </citation>
    <scope>IDENTIFICATION</scope>
    <source>
        <strain evidence="1">A-37</strain>
    </source>
</reference>
<dbReference type="AlphaFoldDB" id="A0A182M586"/>
<reference evidence="2" key="1">
    <citation type="submission" date="2013-09" db="EMBL/GenBank/DDBJ databases">
        <title>The Genome Sequence of Anopheles culicifacies species A.</title>
        <authorList>
            <consortium name="The Broad Institute Genomics Platform"/>
            <person name="Neafsey D.E."/>
            <person name="Besansky N."/>
            <person name="Howell P."/>
            <person name="Walton C."/>
            <person name="Young S.K."/>
            <person name="Zeng Q."/>
            <person name="Gargeya S."/>
            <person name="Fitzgerald M."/>
            <person name="Haas B."/>
            <person name="Abouelleil A."/>
            <person name="Allen A.W."/>
            <person name="Alvarado L."/>
            <person name="Arachchi H.M."/>
            <person name="Berlin A.M."/>
            <person name="Chapman S.B."/>
            <person name="Gainer-Dewar J."/>
            <person name="Goldberg J."/>
            <person name="Griggs A."/>
            <person name="Gujja S."/>
            <person name="Hansen M."/>
            <person name="Howarth C."/>
            <person name="Imamovic A."/>
            <person name="Ireland A."/>
            <person name="Larimer J."/>
            <person name="McCowan C."/>
            <person name="Murphy C."/>
            <person name="Pearson M."/>
            <person name="Poon T.W."/>
            <person name="Priest M."/>
            <person name="Roberts A."/>
            <person name="Saif S."/>
            <person name="Shea T."/>
            <person name="Sisk P."/>
            <person name="Sykes S."/>
            <person name="Wortman J."/>
            <person name="Nusbaum C."/>
            <person name="Birren B."/>
        </authorList>
    </citation>
    <scope>NUCLEOTIDE SEQUENCE [LARGE SCALE GENOMIC DNA]</scope>
    <source>
        <strain evidence="2">A-37</strain>
    </source>
</reference>
<organism evidence="1 2">
    <name type="scientific">Anopheles culicifacies</name>
    <dbReference type="NCBI Taxonomy" id="139723"/>
    <lineage>
        <taxon>Eukaryota</taxon>
        <taxon>Metazoa</taxon>
        <taxon>Ecdysozoa</taxon>
        <taxon>Arthropoda</taxon>
        <taxon>Hexapoda</taxon>
        <taxon>Insecta</taxon>
        <taxon>Pterygota</taxon>
        <taxon>Neoptera</taxon>
        <taxon>Endopterygota</taxon>
        <taxon>Diptera</taxon>
        <taxon>Nematocera</taxon>
        <taxon>Culicoidea</taxon>
        <taxon>Culicidae</taxon>
        <taxon>Anophelinae</taxon>
        <taxon>Anopheles</taxon>
        <taxon>culicifacies species complex</taxon>
    </lineage>
</organism>
<dbReference type="EMBL" id="AXCM01015925">
    <property type="status" value="NOT_ANNOTATED_CDS"/>
    <property type="molecule type" value="Genomic_DNA"/>
</dbReference>
<dbReference type="EMBL" id="AXCM01015924">
    <property type="status" value="NOT_ANNOTATED_CDS"/>
    <property type="molecule type" value="Genomic_DNA"/>
</dbReference>
<protein>
    <submittedName>
        <fullName evidence="1">Uncharacterized protein</fullName>
    </submittedName>
</protein>
<accession>A0A182M586</accession>
<evidence type="ECO:0000313" key="2">
    <source>
        <dbReference type="Proteomes" id="UP000075883"/>
    </source>
</evidence>
<dbReference type="Proteomes" id="UP000075883">
    <property type="component" value="Unassembled WGS sequence"/>
</dbReference>
<proteinExistence type="predicted"/>
<dbReference type="EnsemblMetazoa" id="ACUA009781-RA">
    <property type="protein sequence ID" value="ACUA009781-PA"/>
    <property type="gene ID" value="ACUA009781"/>
</dbReference>
<evidence type="ECO:0000313" key="1">
    <source>
        <dbReference type="EnsemblMetazoa" id="ACUA009781-PA"/>
    </source>
</evidence>
<dbReference type="VEuPathDB" id="VectorBase:ACUA009781"/>
<name>A0A182M586_9DIPT</name>
<keyword evidence="2" id="KW-1185">Reference proteome</keyword>
<sequence>MPALFTSTSTPPNVSRIRWNVCTMSASTDTSHFMACSRAAAAFGMLCFSCSTRSTRRAKPMVIIPALARSSAIAAPIPELAPVTTATLEKGTPQNAIPNRHSLARMHLVLLYEPFCMSDF</sequence>